<dbReference type="OMA" id="YICSFCV"/>
<feature type="compositionally biased region" description="Basic and acidic residues" evidence="9">
    <location>
        <begin position="8"/>
        <end position="18"/>
    </location>
</feature>
<reference evidence="11 12" key="1">
    <citation type="journal article" date="2014" name="Science">
        <title>Plant genetics. Early allopolyploid evolution in the post-Neolithic Brassica napus oilseed genome.</title>
        <authorList>
            <person name="Chalhoub B."/>
            <person name="Denoeud F."/>
            <person name="Liu S."/>
            <person name="Parkin I.A."/>
            <person name="Tang H."/>
            <person name="Wang X."/>
            <person name="Chiquet J."/>
            <person name="Belcram H."/>
            <person name="Tong C."/>
            <person name="Samans B."/>
            <person name="Correa M."/>
            <person name="Da Silva C."/>
            <person name="Just J."/>
            <person name="Falentin C."/>
            <person name="Koh C.S."/>
            <person name="Le Clainche I."/>
            <person name="Bernard M."/>
            <person name="Bento P."/>
            <person name="Noel B."/>
            <person name="Labadie K."/>
            <person name="Alberti A."/>
            <person name="Charles M."/>
            <person name="Arnaud D."/>
            <person name="Guo H."/>
            <person name="Daviaud C."/>
            <person name="Alamery S."/>
            <person name="Jabbari K."/>
            <person name="Zhao M."/>
            <person name="Edger P.P."/>
            <person name="Chelaifa H."/>
            <person name="Tack D."/>
            <person name="Lassalle G."/>
            <person name="Mestiri I."/>
            <person name="Schnel N."/>
            <person name="Le Paslier M.C."/>
            <person name="Fan G."/>
            <person name="Renault V."/>
            <person name="Bayer P.E."/>
            <person name="Golicz A.A."/>
            <person name="Manoli S."/>
            <person name="Lee T.H."/>
            <person name="Thi V.H."/>
            <person name="Chalabi S."/>
            <person name="Hu Q."/>
            <person name="Fan C."/>
            <person name="Tollenaere R."/>
            <person name="Lu Y."/>
            <person name="Battail C."/>
            <person name="Shen J."/>
            <person name="Sidebottom C.H."/>
            <person name="Wang X."/>
            <person name="Canaguier A."/>
            <person name="Chauveau A."/>
            <person name="Berard A."/>
            <person name="Deniot G."/>
            <person name="Guan M."/>
            <person name="Liu Z."/>
            <person name="Sun F."/>
            <person name="Lim Y.P."/>
            <person name="Lyons E."/>
            <person name="Town C.D."/>
            <person name="Bancroft I."/>
            <person name="Wang X."/>
            <person name="Meng J."/>
            <person name="Ma J."/>
            <person name="Pires J.C."/>
            <person name="King G.J."/>
            <person name="Brunel D."/>
            <person name="Delourme R."/>
            <person name="Renard M."/>
            <person name="Aury J.M."/>
            <person name="Adams K.L."/>
            <person name="Batley J."/>
            <person name="Snowdon R.J."/>
            <person name="Tost J."/>
            <person name="Edwards D."/>
            <person name="Zhou Y."/>
            <person name="Hua W."/>
            <person name="Sharpe A.G."/>
            <person name="Paterson A.H."/>
            <person name="Guan C."/>
            <person name="Wincker P."/>
        </authorList>
    </citation>
    <scope>NUCLEOTIDE SEQUENCE [LARGE SCALE GENOMIC DNA]</scope>
    <source>
        <strain evidence="12">cv. Darmor-bzh</strain>
    </source>
</reference>
<evidence type="ECO:0000256" key="3">
    <source>
        <dbReference type="ARBA" id="ARBA00022771"/>
    </source>
</evidence>
<dbReference type="GO" id="GO:0008270">
    <property type="term" value="F:zinc ion binding"/>
    <property type="evidence" value="ECO:0007669"/>
    <property type="project" value="UniProtKB-KW"/>
</dbReference>
<dbReference type="InterPro" id="IPR036236">
    <property type="entry name" value="Znf_C2H2_sf"/>
</dbReference>
<evidence type="ECO:0000256" key="9">
    <source>
        <dbReference type="SAM" id="MobiDB-lite"/>
    </source>
</evidence>
<keyword evidence="4" id="KW-0862">Zinc</keyword>
<feature type="domain" description="C2H2-type" evidence="10">
    <location>
        <begin position="33"/>
        <end position="60"/>
    </location>
</feature>
<dbReference type="PaxDb" id="3708-A0A078GAV7"/>
<evidence type="ECO:0000256" key="4">
    <source>
        <dbReference type="ARBA" id="ARBA00022833"/>
    </source>
</evidence>
<dbReference type="Gene3D" id="3.30.160.60">
    <property type="entry name" value="Classic Zinc Finger"/>
    <property type="match status" value="1"/>
</dbReference>
<dbReference type="InterPro" id="IPR013087">
    <property type="entry name" value="Znf_C2H2_type"/>
</dbReference>
<dbReference type="KEGG" id="bna:106427962"/>
<dbReference type="EMBL" id="LK032128">
    <property type="protein sequence ID" value="CDY22187.1"/>
    <property type="molecule type" value="Genomic_DNA"/>
</dbReference>
<evidence type="ECO:0000256" key="8">
    <source>
        <dbReference type="PROSITE-ProRule" id="PRU00042"/>
    </source>
</evidence>
<dbReference type="Proteomes" id="UP000028999">
    <property type="component" value="Unassembled WGS sequence"/>
</dbReference>
<protein>
    <submittedName>
        <fullName evidence="11">BnaC01g39140D protein</fullName>
    </submittedName>
</protein>
<dbReference type="PROSITE" id="PS00028">
    <property type="entry name" value="ZINC_FINGER_C2H2_1"/>
    <property type="match status" value="1"/>
</dbReference>
<comment type="subcellular location">
    <subcellularLocation>
        <location evidence="1">Nucleus</location>
    </subcellularLocation>
</comment>
<dbReference type="PROSITE" id="PS50157">
    <property type="entry name" value="ZINC_FINGER_C2H2_2"/>
    <property type="match status" value="1"/>
</dbReference>
<evidence type="ECO:0000256" key="2">
    <source>
        <dbReference type="ARBA" id="ARBA00022723"/>
    </source>
</evidence>
<accession>A0A078GAV7</accession>
<evidence type="ECO:0000256" key="7">
    <source>
        <dbReference type="ARBA" id="ARBA00023242"/>
    </source>
</evidence>
<evidence type="ECO:0000259" key="10">
    <source>
        <dbReference type="PROSITE" id="PS50157"/>
    </source>
</evidence>
<dbReference type="PANTHER" id="PTHR45801:SF62">
    <property type="entry name" value="GENOME ASSEMBLY, CHROMOSOME: A01"/>
    <property type="match status" value="1"/>
</dbReference>
<dbReference type="STRING" id="3708.A0A078GAV7"/>
<keyword evidence="2" id="KW-0479">Metal-binding</keyword>
<organism evidence="11 12">
    <name type="scientific">Brassica napus</name>
    <name type="common">Rape</name>
    <dbReference type="NCBI Taxonomy" id="3708"/>
    <lineage>
        <taxon>Eukaryota</taxon>
        <taxon>Viridiplantae</taxon>
        <taxon>Streptophyta</taxon>
        <taxon>Embryophyta</taxon>
        <taxon>Tracheophyta</taxon>
        <taxon>Spermatophyta</taxon>
        <taxon>Magnoliopsida</taxon>
        <taxon>eudicotyledons</taxon>
        <taxon>Gunneridae</taxon>
        <taxon>Pentapetalae</taxon>
        <taxon>rosids</taxon>
        <taxon>malvids</taxon>
        <taxon>Brassicales</taxon>
        <taxon>Brassicaceae</taxon>
        <taxon>Brassiceae</taxon>
        <taxon>Brassica</taxon>
    </lineage>
</organism>
<dbReference type="SMR" id="A0A078GAV7"/>
<feature type="region of interest" description="Disordered" evidence="9">
    <location>
        <begin position="131"/>
        <end position="173"/>
    </location>
</feature>
<dbReference type="GO" id="GO:0005634">
    <property type="term" value="C:nucleus"/>
    <property type="evidence" value="ECO:0007669"/>
    <property type="project" value="UniProtKB-SubCell"/>
</dbReference>
<keyword evidence="5" id="KW-0805">Transcription regulation</keyword>
<evidence type="ECO:0000256" key="6">
    <source>
        <dbReference type="ARBA" id="ARBA00023163"/>
    </source>
</evidence>
<evidence type="ECO:0000256" key="1">
    <source>
        <dbReference type="ARBA" id="ARBA00004123"/>
    </source>
</evidence>
<feature type="compositionally biased region" description="Basic and acidic residues" evidence="9">
    <location>
        <begin position="71"/>
        <end position="82"/>
    </location>
</feature>
<keyword evidence="7" id="KW-0539">Nucleus</keyword>
<dbReference type="InterPro" id="IPR052426">
    <property type="entry name" value="Plant_dev_regulator"/>
</dbReference>
<evidence type="ECO:0000313" key="12">
    <source>
        <dbReference type="Proteomes" id="UP000028999"/>
    </source>
</evidence>
<dbReference type="PANTHER" id="PTHR45801">
    <property type="entry name" value="OS07G0101800 PROTEIN"/>
    <property type="match status" value="1"/>
</dbReference>
<evidence type="ECO:0000256" key="5">
    <source>
        <dbReference type="ARBA" id="ARBA00023015"/>
    </source>
</evidence>
<keyword evidence="6" id="KW-0804">Transcription</keyword>
<dbReference type="Gramene" id="CDY22187">
    <property type="protein sequence ID" value="CDY22187"/>
    <property type="gene ID" value="GSBRNA2T00018600001"/>
</dbReference>
<dbReference type="SUPFAM" id="SSF57667">
    <property type="entry name" value="beta-beta-alpha zinc fingers"/>
    <property type="match status" value="1"/>
</dbReference>
<keyword evidence="3 8" id="KW-0863">Zinc-finger</keyword>
<keyword evidence="12" id="KW-1185">Reference proteome</keyword>
<dbReference type="AlphaFoldDB" id="A0A078GAV7"/>
<dbReference type="OrthoDB" id="780709at2759"/>
<evidence type="ECO:0000313" key="11">
    <source>
        <dbReference type="EMBL" id="CDY22187.1"/>
    </source>
</evidence>
<name>A0A078GAV7_BRANA</name>
<feature type="region of interest" description="Disordered" evidence="9">
    <location>
        <begin position="1"/>
        <end position="23"/>
    </location>
</feature>
<proteinExistence type="predicted"/>
<feature type="region of interest" description="Disordered" evidence="9">
    <location>
        <begin position="71"/>
        <end position="114"/>
    </location>
</feature>
<gene>
    <name evidence="11" type="primary">BnaC01g39140D</name>
    <name evidence="11" type="ORF">GSBRNA2T00018600001</name>
</gene>
<sequence length="173" mass="19356">MANIKNPKNVDDDSDRISRNSHQSVDNSLSRSYLCSFCVRGFSNAQALGGHMNIHRRDRANLRQRLMEDHKDDVVAESDHPSEGISLDLNEKQQQQDAFTCEDDDQNQDVEKDISPGKKLGFWVQESKIDTTNDDEKVTEVGIDGSSSSHHGEIEGLDLELRLGQSAGEKKTT</sequence>